<proteinExistence type="predicted"/>
<comment type="caution">
    <text evidence="1">The sequence shown here is derived from an EMBL/GenBank/DDBJ whole genome shotgun (WGS) entry which is preliminary data.</text>
</comment>
<reference evidence="1" key="1">
    <citation type="journal article" date="2015" name="Nature">
        <title>Complex archaea that bridge the gap between prokaryotes and eukaryotes.</title>
        <authorList>
            <person name="Spang A."/>
            <person name="Saw J.H."/>
            <person name="Jorgensen S.L."/>
            <person name="Zaremba-Niedzwiedzka K."/>
            <person name="Martijn J."/>
            <person name="Lind A.E."/>
            <person name="van Eijk R."/>
            <person name="Schleper C."/>
            <person name="Guy L."/>
            <person name="Ettema T.J."/>
        </authorList>
    </citation>
    <scope>NUCLEOTIDE SEQUENCE</scope>
</reference>
<name>A0A0F8XZQ2_9ZZZZ</name>
<gene>
    <name evidence="1" type="ORF">LCGC14_2883330</name>
</gene>
<dbReference type="EMBL" id="LAZR01056297">
    <property type="protein sequence ID" value="KKK74483.1"/>
    <property type="molecule type" value="Genomic_DNA"/>
</dbReference>
<organism evidence="1">
    <name type="scientific">marine sediment metagenome</name>
    <dbReference type="NCBI Taxonomy" id="412755"/>
    <lineage>
        <taxon>unclassified sequences</taxon>
        <taxon>metagenomes</taxon>
        <taxon>ecological metagenomes</taxon>
    </lineage>
</organism>
<evidence type="ECO:0008006" key="2">
    <source>
        <dbReference type="Google" id="ProtNLM"/>
    </source>
</evidence>
<protein>
    <recommendedName>
        <fullName evidence="2">DZANK-type domain-containing protein</fullName>
    </recommendedName>
</protein>
<accession>A0A0F8XZQ2</accession>
<dbReference type="AlphaFoldDB" id="A0A0F8XZQ2"/>
<dbReference type="SUPFAM" id="SSF161187">
    <property type="entry name" value="YfgJ-like"/>
    <property type="match status" value="1"/>
</dbReference>
<sequence length="92" mass="10058">MSKRCPNCHVDVIGTKCQDCGFVIGLEWTCPDCGVLLVSVQSPPRFCPVCKDKVDAEKAAAEKVYWDNKSAGLRSISNDIVERILADNAEAK</sequence>
<evidence type="ECO:0000313" key="1">
    <source>
        <dbReference type="EMBL" id="KKK74483.1"/>
    </source>
</evidence>